<dbReference type="WBParaSite" id="MCU_011107-RA">
    <property type="protein sequence ID" value="MCU_011107-RA"/>
    <property type="gene ID" value="MCU_011107"/>
</dbReference>
<reference evidence="1" key="1">
    <citation type="submission" date="2019-11" db="UniProtKB">
        <authorList>
            <consortium name="WormBaseParasite"/>
        </authorList>
    </citation>
    <scope>IDENTIFICATION</scope>
</reference>
<protein>
    <submittedName>
        <fullName evidence="1">Alpha-glucosidase</fullName>
    </submittedName>
</protein>
<proteinExistence type="predicted"/>
<sequence>MPLDRRETEDWLWPAWSHMSASLYVATPDKIAGQSSLTLDVDSATKAYRLFVSMNEG</sequence>
<evidence type="ECO:0000313" key="1">
    <source>
        <dbReference type="WBParaSite" id="MCU_011107-RA"/>
    </source>
</evidence>
<dbReference type="AlphaFoldDB" id="A0A5K3FTC9"/>
<name>A0A5K3FTC9_MESCO</name>
<organism evidence="1">
    <name type="scientific">Mesocestoides corti</name>
    <name type="common">Flatworm</name>
    <dbReference type="NCBI Taxonomy" id="53468"/>
    <lineage>
        <taxon>Eukaryota</taxon>
        <taxon>Metazoa</taxon>
        <taxon>Spiralia</taxon>
        <taxon>Lophotrochozoa</taxon>
        <taxon>Platyhelminthes</taxon>
        <taxon>Cestoda</taxon>
        <taxon>Eucestoda</taxon>
        <taxon>Cyclophyllidea</taxon>
        <taxon>Mesocestoididae</taxon>
        <taxon>Mesocestoides</taxon>
    </lineage>
</organism>
<accession>A0A5K3FTC9</accession>